<dbReference type="SUPFAM" id="SSF81321">
    <property type="entry name" value="Family A G protein-coupled receptor-like"/>
    <property type="match status" value="1"/>
</dbReference>
<dbReference type="InterPro" id="IPR017452">
    <property type="entry name" value="GPCR_Rhodpsn_7TM"/>
</dbReference>
<evidence type="ECO:0000256" key="7">
    <source>
        <dbReference type="SAM" id="Phobius"/>
    </source>
</evidence>
<organism evidence="10 11">
    <name type="scientific">Adineta steineri</name>
    <dbReference type="NCBI Taxonomy" id="433720"/>
    <lineage>
        <taxon>Eukaryota</taxon>
        <taxon>Metazoa</taxon>
        <taxon>Spiralia</taxon>
        <taxon>Gnathifera</taxon>
        <taxon>Rotifera</taxon>
        <taxon>Eurotatoria</taxon>
        <taxon>Bdelloidea</taxon>
        <taxon>Adinetida</taxon>
        <taxon>Adinetidae</taxon>
        <taxon>Adineta</taxon>
    </lineage>
</organism>
<feature type="transmembrane region" description="Helical" evidence="7">
    <location>
        <begin position="129"/>
        <end position="152"/>
    </location>
</feature>
<feature type="transmembrane region" description="Helical" evidence="7">
    <location>
        <begin position="49"/>
        <end position="71"/>
    </location>
</feature>
<feature type="domain" description="EGF-like" evidence="8">
    <location>
        <begin position="1153"/>
        <end position="1189"/>
    </location>
</feature>
<dbReference type="EMBL" id="CAJNOG010000015">
    <property type="protein sequence ID" value="CAF0757515.1"/>
    <property type="molecule type" value="Genomic_DNA"/>
</dbReference>
<evidence type="ECO:0000256" key="3">
    <source>
        <dbReference type="ARBA" id="ARBA00022989"/>
    </source>
</evidence>
<keyword evidence="6" id="KW-0245">EGF-like domain</keyword>
<keyword evidence="5 6" id="KW-1015">Disulfide bond</keyword>
<evidence type="ECO:0000256" key="4">
    <source>
        <dbReference type="ARBA" id="ARBA00023136"/>
    </source>
</evidence>
<dbReference type="Gene3D" id="1.20.1070.10">
    <property type="entry name" value="Rhodopsin 7-helix transmembrane proteins"/>
    <property type="match status" value="1"/>
</dbReference>
<keyword evidence="3 7" id="KW-1133">Transmembrane helix</keyword>
<proteinExistence type="predicted"/>
<reference evidence="10" key="1">
    <citation type="submission" date="2021-02" db="EMBL/GenBank/DDBJ databases">
        <authorList>
            <person name="Nowell W R."/>
        </authorList>
    </citation>
    <scope>NUCLEOTIDE SEQUENCE</scope>
</reference>
<evidence type="ECO:0000259" key="9">
    <source>
        <dbReference type="PROSITE" id="PS50262"/>
    </source>
</evidence>
<dbReference type="Pfam" id="PF00001">
    <property type="entry name" value="7tm_1"/>
    <property type="match status" value="1"/>
</dbReference>
<name>A0A813PQJ3_9BILA</name>
<feature type="disulfide bond" evidence="6">
    <location>
        <begin position="1179"/>
        <end position="1188"/>
    </location>
</feature>
<dbReference type="PANTHER" id="PTHR24044">
    <property type="entry name" value="NOTCH LIGAND FAMILY MEMBER"/>
    <property type="match status" value="1"/>
</dbReference>
<comment type="subcellular location">
    <subcellularLocation>
        <location evidence="1">Membrane</location>
    </subcellularLocation>
</comment>
<dbReference type="CDD" id="cd00637">
    <property type="entry name" value="7tm_classA_rhodopsin-like"/>
    <property type="match status" value="1"/>
</dbReference>
<dbReference type="PROSITE" id="PS50262">
    <property type="entry name" value="G_PROTEIN_RECEP_F1_2"/>
    <property type="match status" value="1"/>
</dbReference>
<feature type="domain" description="EGF-like" evidence="8">
    <location>
        <begin position="1226"/>
        <end position="1267"/>
    </location>
</feature>
<accession>A0A813PQJ3</accession>
<dbReference type="PROSITE" id="PS00022">
    <property type="entry name" value="EGF_1"/>
    <property type="match status" value="4"/>
</dbReference>
<sequence length="1548" mass="178671">MSVATISNIRLQLGHCVIPILLALGNFGNLFTTWILIRTLKQRANSCALYLLCASLANWFVINTVLISSLYGLDHIEPIHISNVLCKLRWYGGHVLFMASRCFLIAACVDGWALCSQNIKIRSFSQSKIALRVVSFIIISSILVPIPLLFFFDNSSGRCAINPSYNLAYTSFSLTLIGILPPSLMILFTFLARHNLTMIRSRVQPTGGDRTHDIHIHKRDHDLIKMLFGEVLVFCLTTCPFPCSTLYNFLTVPIKSYKTPIRLAIESLITFIIQPLLTYTYCCTQFYVFLCTCNDLQSILYDTDQFGFDCLHYFSTKFFFSETVKYCIRPKNDTNSIMVEFLNISSDDYMTFDQLYRLNVTSHEILMWSSSIDLAEQYQYYLDQPIQSNLSNEKFFNCTKPWFGSRCQYSFEFNKDTSVQNFFETALTDNIFGETCYILLECDRGGSSMCLDWREICDGRTDCLNGGIDEMQCFNLEINECKENEYRCHNGLCIPKIFMEMNFEEAQCLDKSDYSINSFCLRFYFHLNLFECQEFICRPDEGKFSCGDGQCVEDFSQCRNNRHFALAQSVSVQGNLSYECWISMVCLTKIMDKIENISCEQFIQSSKIIEQLKNCKFPLQFPVIPVLYGHVKFLYHPKQIDNIDVTLSLKPDYICYDEQLCDFLTPTFRNGTLTCRTGDQMGLIMNAELTTWKSIIDSIKPYFDGCITQHYHIIDSHHSSLYHCKNSSKYISKYRILDGISDCFLKDDEQALSELSCSLNQTSQFPCPNEKQCRSRFFPTSICSFPIPINHDDIPFYKICDRIMDLPMVLIDGRNHSDETDCEYWQCNNIYTRCDGFRNCLNGQDEEHCMQPITLKHFFYCTSPQNYTQMCLPAGQVINQIVACFGASSDEFQHFQTNRLHCSNDTKCNSNENLCNRNQVCLAYGNYQFCVDRLRLCNGYNFDNLIDMRDISCRIINTAYKYFSLETALNYPSLYTIQNKSIKNQIHDKMITSSPVKSITQSEICNSGLYVYHRLGIDNYSSLCFCPPNYYGDRCQYQNQRVSLTLALATITQPIIFAIAVTLIEDDNDRQEIHSYHQFTFVPLEHCSDFVNLYLLYSKRGKNNSKNYSIRIDVFNKDSLTYLISWHLTIPFVFLPVNRISAFLTIPIYRISDPRNCTLQCYNGTCMKYHNEERFFCQCNSGWSGAQCHIPIDCSMCASNSTCIGSIRNRSICVCPYGKFGSFCRLQLVCPIGFCKNNGRCIVIDERMIDKSYMCFCSEQFFGTRCENIKHRIDISLKNIETPLYLLVYIYTRISFERSPPTFVIFRTMAMFQTSVTVYSQALFQIVIVKIDNHYYLAVLQKSVSSNIVTSISPAQRCVSIHELLSPKLLALPRIQRLKSYHIPCQDHVNLQCFVDEFYMCLCTEERHSNCFPLEHQQTFACEDNAYCENGGTCLQDRHICFPNILCMCSDCFFGNRCQFYAKGIGLTLDDLLRYEIRSNNTLNDQSLVIKLSAALIMIIFLIGTVNGFLSYLVFHDRDSRKVGCGIYLRFSSIISILVINRSIVIFV</sequence>
<keyword evidence="4 7" id="KW-0472">Membrane</keyword>
<dbReference type="GO" id="GO:0016020">
    <property type="term" value="C:membrane"/>
    <property type="evidence" value="ECO:0007669"/>
    <property type="project" value="UniProtKB-SubCell"/>
</dbReference>
<dbReference type="SUPFAM" id="SSF57196">
    <property type="entry name" value="EGF/Laminin"/>
    <property type="match status" value="2"/>
</dbReference>
<dbReference type="PROSITE" id="PS01186">
    <property type="entry name" value="EGF_2"/>
    <property type="match status" value="1"/>
</dbReference>
<feature type="domain" description="EGF-like" evidence="8">
    <location>
        <begin position="1190"/>
        <end position="1225"/>
    </location>
</feature>
<dbReference type="Proteomes" id="UP000663845">
    <property type="component" value="Unassembled WGS sequence"/>
</dbReference>
<feature type="disulfide bond" evidence="6">
    <location>
        <begin position="1257"/>
        <end position="1266"/>
    </location>
</feature>
<dbReference type="InterPro" id="IPR050906">
    <property type="entry name" value="Notch_signaling"/>
</dbReference>
<feature type="transmembrane region" description="Helical" evidence="7">
    <location>
        <begin position="91"/>
        <end position="109"/>
    </location>
</feature>
<feature type="transmembrane region" description="Helical" evidence="7">
    <location>
        <begin position="1488"/>
        <end position="1515"/>
    </location>
</feature>
<dbReference type="SMART" id="SM00181">
    <property type="entry name" value="EGF"/>
    <property type="match status" value="5"/>
</dbReference>
<gene>
    <name evidence="10" type="ORF">JYZ213_LOCUS2861</name>
</gene>
<feature type="transmembrane region" description="Helical" evidence="7">
    <location>
        <begin position="227"/>
        <end position="250"/>
    </location>
</feature>
<comment type="caution">
    <text evidence="6">Lacks conserved residue(s) required for the propagation of feature annotation.</text>
</comment>
<dbReference type="InterPro" id="IPR000276">
    <property type="entry name" value="GPCR_Rhodpsn"/>
</dbReference>
<dbReference type="SMART" id="SM00192">
    <property type="entry name" value="LDLa"/>
    <property type="match status" value="4"/>
</dbReference>
<dbReference type="InterPro" id="IPR000742">
    <property type="entry name" value="EGF"/>
</dbReference>
<protein>
    <recommendedName>
        <fullName evidence="12">G-protein coupled receptors family 1 profile domain-containing protein</fullName>
    </recommendedName>
</protein>
<feature type="transmembrane region" description="Helical" evidence="7">
    <location>
        <begin position="1527"/>
        <end position="1547"/>
    </location>
</feature>
<feature type="disulfide bond" evidence="6">
    <location>
        <begin position="1215"/>
        <end position="1224"/>
    </location>
</feature>
<comment type="caution">
    <text evidence="10">The sequence shown here is derived from an EMBL/GenBank/DDBJ whole genome shotgun (WGS) entry which is preliminary data.</text>
</comment>
<keyword evidence="2 7" id="KW-0812">Transmembrane</keyword>
<evidence type="ECO:0000313" key="11">
    <source>
        <dbReference type="Proteomes" id="UP000663845"/>
    </source>
</evidence>
<evidence type="ECO:0008006" key="12">
    <source>
        <dbReference type="Google" id="ProtNLM"/>
    </source>
</evidence>
<feature type="transmembrane region" description="Helical" evidence="7">
    <location>
        <begin position="172"/>
        <end position="192"/>
    </location>
</feature>
<dbReference type="Gene3D" id="2.10.25.10">
    <property type="entry name" value="Laminin"/>
    <property type="match status" value="1"/>
</dbReference>
<dbReference type="InterPro" id="IPR002172">
    <property type="entry name" value="LDrepeatLR_classA_rpt"/>
</dbReference>
<evidence type="ECO:0000256" key="2">
    <source>
        <dbReference type="ARBA" id="ARBA00022692"/>
    </source>
</evidence>
<feature type="transmembrane region" description="Helical" evidence="7">
    <location>
        <begin position="12"/>
        <end position="37"/>
    </location>
</feature>
<evidence type="ECO:0000256" key="6">
    <source>
        <dbReference type="PROSITE-ProRule" id="PRU00076"/>
    </source>
</evidence>
<dbReference type="PANTHER" id="PTHR24044:SF420">
    <property type="entry name" value="DELTA AND NOTCH-LIKE EPIDERMAL GROWTH FACTOR-RELATED RECEPTOR ISOFORM X1"/>
    <property type="match status" value="1"/>
</dbReference>
<evidence type="ECO:0000256" key="5">
    <source>
        <dbReference type="ARBA" id="ARBA00023157"/>
    </source>
</evidence>
<evidence type="ECO:0000259" key="8">
    <source>
        <dbReference type="PROSITE" id="PS50026"/>
    </source>
</evidence>
<evidence type="ECO:0000313" key="10">
    <source>
        <dbReference type="EMBL" id="CAF0757515.1"/>
    </source>
</evidence>
<evidence type="ECO:0000256" key="1">
    <source>
        <dbReference type="ARBA" id="ARBA00004370"/>
    </source>
</evidence>
<dbReference type="PROSITE" id="PS50026">
    <property type="entry name" value="EGF_3"/>
    <property type="match status" value="3"/>
</dbReference>
<dbReference type="GO" id="GO:0005112">
    <property type="term" value="F:Notch binding"/>
    <property type="evidence" value="ECO:0007669"/>
    <property type="project" value="TreeGrafter"/>
</dbReference>
<feature type="domain" description="G-protein coupled receptors family 1 profile" evidence="9">
    <location>
        <begin position="28"/>
        <end position="289"/>
    </location>
</feature>
<dbReference type="GO" id="GO:0004930">
    <property type="term" value="F:G protein-coupled receptor activity"/>
    <property type="evidence" value="ECO:0007669"/>
    <property type="project" value="InterPro"/>
</dbReference>